<gene>
    <name evidence="1" type="ORF">A4X09_0g7029</name>
</gene>
<dbReference type="EMBL" id="LWDG02000560">
    <property type="protein sequence ID" value="KAE8264201.1"/>
    <property type="molecule type" value="Genomic_DNA"/>
</dbReference>
<dbReference type="AlphaFoldDB" id="A0A8X7N496"/>
<comment type="caution">
    <text evidence="1">The sequence shown here is derived from an EMBL/GenBank/DDBJ whole genome shotgun (WGS) entry which is preliminary data.</text>
</comment>
<keyword evidence="2" id="KW-1185">Reference proteome</keyword>
<dbReference type="Proteomes" id="UP000078113">
    <property type="component" value="Unassembled WGS sequence"/>
</dbReference>
<name>A0A8X7N496_9BASI</name>
<evidence type="ECO:0000313" key="2">
    <source>
        <dbReference type="Proteomes" id="UP000078113"/>
    </source>
</evidence>
<protein>
    <submittedName>
        <fullName evidence="1">Uncharacterized protein</fullName>
    </submittedName>
</protein>
<accession>A0A8X7N496</accession>
<evidence type="ECO:0000313" key="1">
    <source>
        <dbReference type="EMBL" id="KAE8264201.1"/>
    </source>
</evidence>
<reference evidence="1" key="1">
    <citation type="submission" date="2016-04" db="EMBL/GenBank/DDBJ databases">
        <authorList>
            <person name="Nguyen H.D."/>
            <person name="Samba Siva P."/>
            <person name="Cullis J."/>
            <person name="Levesque C.A."/>
            <person name="Hambleton S."/>
        </authorList>
    </citation>
    <scope>NUCLEOTIDE SEQUENCE</scope>
    <source>
        <strain evidence="1">DAOMC 236422</strain>
    </source>
</reference>
<sequence>VVAAACAIPKLGLPINLSVITPLTEDMPSR</sequence>
<organism evidence="1 2">
    <name type="scientific">Tilletia walkeri</name>
    <dbReference type="NCBI Taxonomy" id="117179"/>
    <lineage>
        <taxon>Eukaryota</taxon>
        <taxon>Fungi</taxon>
        <taxon>Dikarya</taxon>
        <taxon>Basidiomycota</taxon>
        <taxon>Ustilaginomycotina</taxon>
        <taxon>Exobasidiomycetes</taxon>
        <taxon>Tilletiales</taxon>
        <taxon>Tilletiaceae</taxon>
        <taxon>Tilletia</taxon>
    </lineage>
</organism>
<feature type="non-terminal residue" evidence="1">
    <location>
        <position position="1"/>
    </location>
</feature>
<proteinExistence type="predicted"/>
<reference evidence="1" key="2">
    <citation type="journal article" date="2019" name="IMA Fungus">
        <title>Genome sequencing and comparison of five Tilletia species to identify candidate genes for the detection of regulated species infecting wheat.</title>
        <authorList>
            <person name="Nguyen H.D.T."/>
            <person name="Sultana T."/>
            <person name="Kesanakurti P."/>
            <person name="Hambleton S."/>
        </authorList>
    </citation>
    <scope>NUCLEOTIDE SEQUENCE</scope>
    <source>
        <strain evidence="1">DAOMC 236422</strain>
    </source>
</reference>